<dbReference type="RefSeq" id="WP_085877148.1">
    <property type="nucleotide sequence ID" value="NZ_FWFZ01000001.1"/>
</dbReference>
<dbReference type="Gene3D" id="2.60.40.1880">
    <property type="entry name" value="Invasion associated locus B (IalB) protein"/>
    <property type="match status" value="1"/>
</dbReference>
<evidence type="ECO:0000256" key="1">
    <source>
        <dbReference type="SAM" id="MobiDB-lite"/>
    </source>
</evidence>
<dbReference type="Proteomes" id="UP000193900">
    <property type="component" value="Unassembled WGS sequence"/>
</dbReference>
<dbReference type="EMBL" id="FWFZ01000001">
    <property type="protein sequence ID" value="SLN15724.1"/>
    <property type="molecule type" value="Genomic_DNA"/>
</dbReference>
<reference evidence="3 4" key="1">
    <citation type="submission" date="2017-03" db="EMBL/GenBank/DDBJ databases">
        <authorList>
            <person name="Afonso C.L."/>
            <person name="Miller P.J."/>
            <person name="Scott M.A."/>
            <person name="Spackman E."/>
            <person name="Goraichik I."/>
            <person name="Dimitrov K.M."/>
            <person name="Suarez D.L."/>
            <person name="Swayne D.E."/>
        </authorList>
    </citation>
    <scope>NUCLEOTIDE SEQUENCE [LARGE SCALE GENOMIC DNA]</scope>
    <source>
        <strain evidence="3 4">CECT 7023</strain>
    </source>
</reference>
<feature type="chain" id="PRO_5012848173" evidence="2">
    <location>
        <begin position="25"/>
        <end position="211"/>
    </location>
</feature>
<keyword evidence="4" id="KW-1185">Reference proteome</keyword>
<dbReference type="AlphaFoldDB" id="A0A1Y5RGI1"/>
<name>A0A1Y5RGI1_9RHOB</name>
<evidence type="ECO:0000313" key="4">
    <source>
        <dbReference type="Proteomes" id="UP000193900"/>
    </source>
</evidence>
<gene>
    <name evidence="3" type="ORF">ROA7023_00220</name>
</gene>
<accession>A0A1Y5RGI1</accession>
<keyword evidence="2" id="KW-0732">Signal</keyword>
<dbReference type="OrthoDB" id="9797912at2"/>
<evidence type="ECO:0000256" key="2">
    <source>
        <dbReference type="SAM" id="SignalP"/>
    </source>
</evidence>
<dbReference type="InterPro" id="IPR010642">
    <property type="entry name" value="Invasion_prot_B"/>
</dbReference>
<evidence type="ECO:0000313" key="3">
    <source>
        <dbReference type="EMBL" id="SLN15724.1"/>
    </source>
</evidence>
<protein>
    <submittedName>
        <fullName evidence="3">Invasion associated locus B (IalB) protein</fullName>
    </submittedName>
</protein>
<feature type="signal peptide" evidence="2">
    <location>
        <begin position="1"/>
        <end position="24"/>
    </location>
</feature>
<organism evidence="3 4">
    <name type="scientific">Roseisalinus antarcticus</name>
    <dbReference type="NCBI Taxonomy" id="254357"/>
    <lineage>
        <taxon>Bacteria</taxon>
        <taxon>Pseudomonadati</taxon>
        <taxon>Pseudomonadota</taxon>
        <taxon>Alphaproteobacteria</taxon>
        <taxon>Rhodobacterales</taxon>
        <taxon>Roseobacteraceae</taxon>
        <taxon>Roseisalinus</taxon>
    </lineage>
</organism>
<dbReference type="Pfam" id="PF06776">
    <property type="entry name" value="IalB"/>
    <property type="match status" value="1"/>
</dbReference>
<feature type="region of interest" description="Disordered" evidence="1">
    <location>
        <begin position="28"/>
        <end position="63"/>
    </location>
</feature>
<proteinExistence type="predicted"/>
<sequence length="211" mass="22176">MLKTSTLPLLALIVSGLGILPALAQDEAATQDAAPTEQAEPGAPDGTAPDLDLGEPIEADGPVVGQPYFRETFEDWSLRCIRAPEGQPDPCELYQLLRDADGNEVAEISMVPLPPGNEAAAGATIVAPLETLLTEQLVLSVDGSAARRYPFRFCNRAGCVAQIGFTDEQVNQFKRGVAAQLRLVPAAAPDQQVTLAVSLSGFTAGYDAATE</sequence>
<dbReference type="InterPro" id="IPR038696">
    <property type="entry name" value="IalB_sf"/>
</dbReference>